<dbReference type="PROSITE" id="PS51903">
    <property type="entry name" value="CLP_R"/>
    <property type="match status" value="1"/>
</dbReference>
<dbReference type="InterPro" id="IPR003959">
    <property type="entry name" value="ATPase_AAA_core"/>
</dbReference>
<dbReference type="GO" id="GO:0016887">
    <property type="term" value="F:ATP hydrolysis activity"/>
    <property type="evidence" value="ECO:0007669"/>
    <property type="project" value="InterPro"/>
</dbReference>
<organism evidence="8">
    <name type="scientific">Sesamum latifolium</name>
    <dbReference type="NCBI Taxonomy" id="2727402"/>
    <lineage>
        <taxon>Eukaryota</taxon>
        <taxon>Viridiplantae</taxon>
        <taxon>Streptophyta</taxon>
        <taxon>Embryophyta</taxon>
        <taxon>Tracheophyta</taxon>
        <taxon>Spermatophyta</taxon>
        <taxon>Magnoliopsida</taxon>
        <taxon>eudicotyledons</taxon>
        <taxon>Gunneridae</taxon>
        <taxon>Pentapetalae</taxon>
        <taxon>asterids</taxon>
        <taxon>lamiids</taxon>
        <taxon>Lamiales</taxon>
        <taxon>Pedaliaceae</taxon>
        <taxon>Sesamum</taxon>
    </lineage>
</organism>
<dbReference type="EMBL" id="JACGWN010000015">
    <property type="protein sequence ID" value="KAL0401214.1"/>
    <property type="molecule type" value="Genomic_DNA"/>
</dbReference>
<dbReference type="InterPro" id="IPR027417">
    <property type="entry name" value="P-loop_NTPase"/>
</dbReference>
<evidence type="ECO:0000256" key="3">
    <source>
        <dbReference type="ARBA" id="ARBA00023015"/>
    </source>
</evidence>
<keyword evidence="4" id="KW-0804">Transcription</keyword>
<evidence type="ECO:0000256" key="4">
    <source>
        <dbReference type="ARBA" id="ARBA00023163"/>
    </source>
</evidence>
<reference evidence="8" key="1">
    <citation type="submission" date="2020-06" db="EMBL/GenBank/DDBJ databases">
        <authorList>
            <person name="Li T."/>
            <person name="Hu X."/>
            <person name="Zhang T."/>
            <person name="Song X."/>
            <person name="Zhang H."/>
            <person name="Dai N."/>
            <person name="Sheng W."/>
            <person name="Hou X."/>
            <person name="Wei L."/>
        </authorList>
    </citation>
    <scope>NUCLEOTIDE SEQUENCE</scope>
    <source>
        <strain evidence="8">KEN1</strain>
        <tissue evidence="8">Leaf</tissue>
    </source>
</reference>
<feature type="domain" description="Clp R" evidence="7">
    <location>
        <begin position="8"/>
        <end position="177"/>
    </location>
</feature>
<evidence type="ECO:0000256" key="6">
    <source>
        <dbReference type="SAM" id="MobiDB-lite"/>
    </source>
</evidence>
<feature type="compositionally biased region" description="Low complexity" evidence="6">
    <location>
        <begin position="568"/>
        <end position="581"/>
    </location>
</feature>
<proteinExistence type="inferred from homology"/>
<evidence type="ECO:0000256" key="5">
    <source>
        <dbReference type="PROSITE-ProRule" id="PRU01251"/>
    </source>
</evidence>
<dbReference type="GO" id="GO:0005524">
    <property type="term" value="F:ATP binding"/>
    <property type="evidence" value="ECO:0007669"/>
    <property type="project" value="InterPro"/>
</dbReference>
<keyword evidence="3" id="KW-0805">Transcription regulation</keyword>
<dbReference type="Pfam" id="PF02861">
    <property type="entry name" value="Clp_N"/>
    <property type="match status" value="1"/>
</dbReference>
<dbReference type="PANTHER" id="PTHR43572:SF77">
    <property type="entry name" value="PROTEIN DWARF 53-LIKE-LIKE"/>
    <property type="match status" value="1"/>
</dbReference>
<accession>A0AAW2T8Y4</accession>
<dbReference type="SUPFAM" id="SSF52540">
    <property type="entry name" value="P-loop containing nucleoside triphosphate hydrolases"/>
    <property type="match status" value="1"/>
</dbReference>
<dbReference type="PANTHER" id="PTHR43572">
    <property type="entry name" value="CHAPERONE PROTEIN CLPD, CHLOROPLASTIC"/>
    <property type="match status" value="1"/>
</dbReference>
<sequence length="1117" mass="123431">MPTPVTAARQCLTQEAATALDEAVAVARRRGHAQTTSLHMVSSLLSLPNSSLREACTRTRNNAYSTRVQFKALELSLSVSLDRLPSSQASKVEEPPVSNSLMAAIKRSQANQRRQPENFTFYQQQQQQYSSSIPIVKVELQNLILSILDDPLVSRVFGEAGFRSCDIKIATLRPGNSFHPHNLFGYSSRYKRPIPPLFLGNLTSCESFREVGGKGFSFPFMSCFSGDENSRRIGEIMLRAKKRSPLLLGVSATDALRSFLETVQRNIKGVLPEGLSGLIVVVFKNEILRYLNRDCDEGPLKLKFEEVEKMVESVTGAGVVMNFGNLKALAGDDVAIDRLRYLVSSLTRLLEVHGRKLWLIGVAATYDVYFKILNKLPTVEEDWDLEVLPITSFKFSVGGSYPRSSLMESFVPLGGFFSVPPETKNPSSNACQYVVRCHLCNEKYEQEVAALSKGGVCASVAEEYQSSLPSWLRPAEPSSQSGLPSVKGKDDRLLLNAKVMAIQKKWDGICQQNHFNQTFSKGYTNQFGYQFPRVMGFHAAEDRKENASYNLSNHSNELPNERGNKTMSSSLSNDLQQSSSLKGVNSSDMLSKANNLTILPKSGEIPPDLKGELGGVKSHHFDSLSSSINNSHTSPTSVTSVTTDLGLGIISASGSREPEDQSRLDLVRDLSSTNLDKLTPSISNCPSQSSSFFYHDSLMHSDVKDPKSLYRALVERVGQQEEAISAVVQTITESQTKGIGLHGISRRNIWINIRGPDRLGKKKLGLALAELLYGSRESLIYVDLSFQDEMTHTDALFNSQVTNKYDLTMRGTVVDYLVEKLSKKPSIVFFENIDKADLVVQNSLSQTVKTGRFTDLRGREVNISNCIFLGATRSIESSLSISPGRESTKYTEEDILKAKGSSIQMLIRFDLNDSPTCGNLHPSDATRKGLSDLFLMNKRKLVAGSRNMDLHGSLESPKRAHKAPNSYLDLNLPAEGSEICNTCSGESDSDSSSENSKSWLDEFEGQIDQIVFFKPFDFDTLAESLFKNMNECLQNVIGSECSLGIEPKVMLQLLAAAYLFGYKRVGEWIQHVLGRGFMEASVKFSLSACSVVKLVTYDGSLPEEQPKGLLPATIMMK</sequence>
<reference evidence="8" key="2">
    <citation type="journal article" date="2024" name="Plant">
        <title>Genomic evolution and insights into agronomic trait innovations of Sesamum species.</title>
        <authorList>
            <person name="Miao H."/>
            <person name="Wang L."/>
            <person name="Qu L."/>
            <person name="Liu H."/>
            <person name="Sun Y."/>
            <person name="Le M."/>
            <person name="Wang Q."/>
            <person name="Wei S."/>
            <person name="Zheng Y."/>
            <person name="Lin W."/>
            <person name="Duan Y."/>
            <person name="Cao H."/>
            <person name="Xiong S."/>
            <person name="Wang X."/>
            <person name="Wei L."/>
            <person name="Li C."/>
            <person name="Ma Q."/>
            <person name="Ju M."/>
            <person name="Zhao R."/>
            <person name="Li G."/>
            <person name="Mu C."/>
            <person name="Tian Q."/>
            <person name="Mei H."/>
            <person name="Zhang T."/>
            <person name="Gao T."/>
            <person name="Zhang H."/>
        </authorList>
    </citation>
    <scope>NUCLEOTIDE SEQUENCE</scope>
    <source>
        <strain evidence="8">KEN1</strain>
    </source>
</reference>
<dbReference type="AlphaFoldDB" id="A0AAW2T8Y4"/>
<keyword evidence="2 5" id="KW-0677">Repeat</keyword>
<evidence type="ECO:0000256" key="1">
    <source>
        <dbReference type="ARBA" id="ARBA00008675"/>
    </source>
</evidence>
<evidence type="ECO:0000259" key="7">
    <source>
        <dbReference type="PROSITE" id="PS51903"/>
    </source>
</evidence>
<evidence type="ECO:0000313" key="8">
    <source>
        <dbReference type="EMBL" id="KAL0401214.1"/>
    </source>
</evidence>
<comment type="caution">
    <text evidence="8">The sequence shown here is derived from an EMBL/GenBank/DDBJ whole genome shotgun (WGS) entry which is preliminary data.</text>
</comment>
<dbReference type="Pfam" id="PF26587">
    <property type="entry name" value="AAA_lid_SMAX1"/>
    <property type="match status" value="1"/>
</dbReference>
<feature type="region of interest" description="Disordered" evidence="6">
    <location>
        <begin position="550"/>
        <end position="587"/>
    </location>
</feature>
<dbReference type="Gene3D" id="3.40.50.300">
    <property type="entry name" value="P-loop containing nucleotide triphosphate hydrolases"/>
    <property type="match status" value="1"/>
</dbReference>
<dbReference type="Pfam" id="PF23569">
    <property type="entry name" value="NBD_SMAX1"/>
    <property type="match status" value="1"/>
</dbReference>
<gene>
    <name evidence="8" type="ORF">Slati_4151300</name>
</gene>
<dbReference type="Pfam" id="PF07724">
    <property type="entry name" value="AAA_2"/>
    <property type="match status" value="1"/>
</dbReference>
<dbReference type="Gene3D" id="1.10.1780.10">
    <property type="entry name" value="Clp, N-terminal domain"/>
    <property type="match status" value="1"/>
</dbReference>
<dbReference type="SUPFAM" id="SSF81923">
    <property type="entry name" value="Double Clp-N motif"/>
    <property type="match status" value="1"/>
</dbReference>
<protein>
    <submittedName>
        <fullName evidence="8">Protein SMAX1-LIKE 7</fullName>
    </submittedName>
</protein>
<dbReference type="InterPro" id="IPR004176">
    <property type="entry name" value="Clp_R_N"/>
</dbReference>
<dbReference type="InterPro" id="IPR051650">
    <property type="entry name" value="SL_signaling_regulator"/>
</dbReference>
<evidence type="ECO:0000256" key="2">
    <source>
        <dbReference type="ARBA" id="ARBA00022737"/>
    </source>
</evidence>
<dbReference type="InterPro" id="IPR036628">
    <property type="entry name" value="Clp_N_dom_sf"/>
</dbReference>
<name>A0AAW2T8Y4_9LAMI</name>
<dbReference type="InterPro" id="IPR058680">
    <property type="entry name" value="NBD_SMAX1-like"/>
</dbReference>
<dbReference type="InterPro" id="IPR058954">
    <property type="entry name" value="AAA_lid_SMAX1"/>
</dbReference>
<comment type="similarity">
    <text evidence="1">Belongs to the ClpA/ClpB family.</text>
</comment>